<evidence type="ECO:0000256" key="1">
    <source>
        <dbReference type="SAM" id="MobiDB-lite"/>
    </source>
</evidence>
<dbReference type="AlphaFoldDB" id="A0AAN6S9A6"/>
<name>A0AAN6S9A6_9PEZI</name>
<proteinExistence type="predicted"/>
<evidence type="ECO:0008006" key="4">
    <source>
        <dbReference type="Google" id="ProtNLM"/>
    </source>
</evidence>
<feature type="compositionally biased region" description="Pro residues" evidence="1">
    <location>
        <begin position="67"/>
        <end position="76"/>
    </location>
</feature>
<comment type="caution">
    <text evidence="2">The sequence shown here is derived from an EMBL/GenBank/DDBJ whole genome shotgun (WGS) entry which is preliminary data.</text>
</comment>
<gene>
    <name evidence="2" type="ORF">QBC46DRAFT_166887</name>
</gene>
<feature type="compositionally biased region" description="Basic and acidic residues" evidence="1">
    <location>
        <begin position="526"/>
        <end position="541"/>
    </location>
</feature>
<keyword evidence="3" id="KW-1185">Reference proteome</keyword>
<feature type="region of interest" description="Disordered" evidence="1">
    <location>
        <begin position="234"/>
        <end position="256"/>
    </location>
</feature>
<reference evidence="3" key="1">
    <citation type="journal article" date="2023" name="Mol. Phylogenet. Evol.">
        <title>Genome-scale phylogeny and comparative genomics of the fungal order Sordariales.</title>
        <authorList>
            <person name="Hensen N."/>
            <person name="Bonometti L."/>
            <person name="Westerberg I."/>
            <person name="Brannstrom I.O."/>
            <person name="Guillou S."/>
            <person name="Cros-Aarteil S."/>
            <person name="Calhoun S."/>
            <person name="Haridas S."/>
            <person name="Kuo A."/>
            <person name="Mondo S."/>
            <person name="Pangilinan J."/>
            <person name="Riley R."/>
            <person name="LaButti K."/>
            <person name="Andreopoulos B."/>
            <person name="Lipzen A."/>
            <person name="Chen C."/>
            <person name="Yan M."/>
            <person name="Daum C."/>
            <person name="Ng V."/>
            <person name="Clum A."/>
            <person name="Steindorff A."/>
            <person name="Ohm R.A."/>
            <person name="Martin F."/>
            <person name="Silar P."/>
            <person name="Natvig D.O."/>
            <person name="Lalanne C."/>
            <person name="Gautier V."/>
            <person name="Ament-Velasquez S.L."/>
            <person name="Kruys A."/>
            <person name="Hutchinson M.I."/>
            <person name="Powell A.J."/>
            <person name="Barry K."/>
            <person name="Miller A.N."/>
            <person name="Grigoriev I.V."/>
            <person name="Debuchy R."/>
            <person name="Gladieux P."/>
            <person name="Hiltunen Thoren M."/>
            <person name="Johannesson H."/>
        </authorList>
    </citation>
    <scope>NUCLEOTIDE SEQUENCE [LARGE SCALE GENOMIC DNA]</scope>
    <source>
        <strain evidence="3">CBS 340.73</strain>
    </source>
</reference>
<feature type="region of interest" description="Disordered" evidence="1">
    <location>
        <begin position="1"/>
        <end position="221"/>
    </location>
</feature>
<dbReference type="PANTHER" id="PTHR24216:SF65">
    <property type="entry name" value="PAXILLIN-LIKE PROTEIN 1"/>
    <property type="match status" value="1"/>
</dbReference>
<feature type="region of interest" description="Disordered" evidence="1">
    <location>
        <begin position="526"/>
        <end position="690"/>
    </location>
</feature>
<protein>
    <recommendedName>
        <fullName evidence="4">TBP-associated factor 4</fullName>
    </recommendedName>
</protein>
<accession>A0AAN6S9A6</accession>
<organism evidence="2 3">
    <name type="scientific">Diplogelasinospora grovesii</name>
    <dbReference type="NCBI Taxonomy" id="303347"/>
    <lineage>
        <taxon>Eukaryota</taxon>
        <taxon>Fungi</taxon>
        <taxon>Dikarya</taxon>
        <taxon>Ascomycota</taxon>
        <taxon>Pezizomycotina</taxon>
        <taxon>Sordariomycetes</taxon>
        <taxon>Sordariomycetidae</taxon>
        <taxon>Sordariales</taxon>
        <taxon>Diplogelasinosporaceae</taxon>
        <taxon>Diplogelasinospora</taxon>
    </lineage>
</organism>
<dbReference type="Proteomes" id="UP001303473">
    <property type="component" value="Unassembled WGS sequence"/>
</dbReference>
<evidence type="ECO:0000313" key="3">
    <source>
        <dbReference type="Proteomes" id="UP001303473"/>
    </source>
</evidence>
<dbReference type="PANTHER" id="PTHR24216">
    <property type="entry name" value="PAXILLIN-RELATED"/>
    <property type="match status" value="1"/>
</dbReference>
<feature type="compositionally biased region" description="Low complexity" evidence="1">
    <location>
        <begin position="150"/>
        <end position="221"/>
    </location>
</feature>
<feature type="compositionally biased region" description="Low complexity" evidence="1">
    <location>
        <begin position="1"/>
        <end position="52"/>
    </location>
</feature>
<feature type="compositionally biased region" description="Pro residues" evidence="1">
    <location>
        <begin position="111"/>
        <end position="126"/>
    </location>
</feature>
<sequence>MAQPQPQMPLMPARPSFPQQQHQQSPANSPQMPARPSFPQQQHQQSPANSPQTSFAMPPNKRLRTSPDPPSQPASPFPSQQLHPAISPGPTTPATPPTAAASPNYANIQPSGPPPPPPPPPPPAPVTFPSQYTNGGPPSIPLQHPSLKIPLPHGHPGLGGAAPAYVAPALPQQQQQQYATTNQQQYAPAHQHQQYTTPTQQYQPATPTQHYQPATPQQQYQTATQQYTNAMMAPIASPTPTPQGVMGPPTKPVEKPTKEYEYDVSDSLAGTGIDLRAEEQYLADLYAGSFSQDARTGLPANAPGGKSSFYGAGLANQPAKPVNGMGQDELAALEAERAWNEAALRLANIRSIELRDPFLTVSHVHYKADKIAKEHGLTLNLDLKNQQQYMGKMRAPHEFPQPTVTVSQKRGPDGVMVATTGSWIPQDAFLVDQLALLSIATKHRLRQMLEDANSVATTRQTTSDGKIPEEWADVAVPLKTGLDAIQEGESIVMSQANPLKRSLDASNAQTVISNGKVAQNNLAKAIRDAGANDRKVEEERLRKRQKRLNPETAGAATAGGGSRAGSVAPGTPGPDGGGGPLDAKAPSKKELKKGAAAARLAEASSTASANQTLNTLMSGMGGFGARKKNKKSYSWMTSSGGGSAPGTPRPGTMDLPGGPGSPAPSGGPGGSRAPEKTNLTQEGRYRLGSWREDAEKGKNIQLRDWVTVLEMDGLETRAVQEAYLKLDASNPK</sequence>
<dbReference type="EMBL" id="MU853759">
    <property type="protein sequence ID" value="KAK3944556.1"/>
    <property type="molecule type" value="Genomic_DNA"/>
</dbReference>
<feature type="compositionally biased region" description="Low complexity" evidence="1">
    <location>
        <begin position="594"/>
        <end position="609"/>
    </location>
</feature>
<evidence type="ECO:0000313" key="2">
    <source>
        <dbReference type="EMBL" id="KAK3944556.1"/>
    </source>
</evidence>